<dbReference type="EMBL" id="QGNW01000750">
    <property type="protein sequence ID" value="RVW63073.1"/>
    <property type="molecule type" value="Genomic_DNA"/>
</dbReference>
<dbReference type="AlphaFoldDB" id="A0A438FT02"/>
<proteinExistence type="predicted"/>
<evidence type="ECO:0000313" key="2">
    <source>
        <dbReference type="EMBL" id="RVW63073.1"/>
    </source>
</evidence>
<sequence length="222" mass="25670">MNVSRVSLQGEISSKEEEMLWLEVKGLWILGQGEDTTNLGKGESLDTPNPMAVEFESKERSDERLAKLFQQDDSSETNFEVHVLSPLTSETATLNLQVGDQGRRYPLRDRKEHDSYFQEVLEDHKWKSVMVEEMKALQKNSTWELVELPQEKMTVGCKWVFSVKYKLDRTIGSHKARLVVKGYIPTYGIDYQDTFAFVAKMNTLESYFLLPSIWTAHYDSLM</sequence>
<reference evidence="2 3" key="1">
    <citation type="journal article" date="2018" name="PLoS Genet.">
        <title>Population sequencing reveals clonal diversity and ancestral inbreeding in the grapevine cultivar Chardonnay.</title>
        <authorList>
            <person name="Roach M.J."/>
            <person name="Johnson D.L."/>
            <person name="Bohlmann J."/>
            <person name="van Vuuren H.J."/>
            <person name="Jones S.J."/>
            <person name="Pretorius I.S."/>
            <person name="Schmidt S.A."/>
            <person name="Borneman A.R."/>
        </authorList>
    </citation>
    <scope>NUCLEOTIDE SEQUENCE [LARGE SCALE GENOMIC DNA]</scope>
    <source>
        <strain evidence="3">cv. Chardonnay</strain>
        <tissue evidence="2">Leaf</tissue>
    </source>
</reference>
<organism evidence="2 3">
    <name type="scientific">Vitis vinifera</name>
    <name type="common">Grape</name>
    <dbReference type="NCBI Taxonomy" id="29760"/>
    <lineage>
        <taxon>Eukaryota</taxon>
        <taxon>Viridiplantae</taxon>
        <taxon>Streptophyta</taxon>
        <taxon>Embryophyta</taxon>
        <taxon>Tracheophyta</taxon>
        <taxon>Spermatophyta</taxon>
        <taxon>Magnoliopsida</taxon>
        <taxon>eudicotyledons</taxon>
        <taxon>Gunneridae</taxon>
        <taxon>Pentapetalae</taxon>
        <taxon>rosids</taxon>
        <taxon>Vitales</taxon>
        <taxon>Vitaceae</taxon>
        <taxon>Viteae</taxon>
        <taxon>Vitis</taxon>
    </lineage>
</organism>
<comment type="caution">
    <text evidence="2">The sequence shown here is derived from an EMBL/GenBank/DDBJ whole genome shotgun (WGS) entry which is preliminary data.</text>
</comment>
<evidence type="ECO:0000313" key="3">
    <source>
        <dbReference type="Proteomes" id="UP000288805"/>
    </source>
</evidence>
<name>A0A438FT02_VITVI</name>
<evidence type="ECO:0000259" key="1">
    <source>
        <dbReference type="Pfam" id="PF07727"/>
    </source>
</evidence>
<accession>A0A438FT02</accession>
<dbReference type="Proteomes" id="UP000288805">
    <property type="component" value="Unassembled WGS sequence"/>
</dbReference>
<feature type="domain" description="Reverse transcriptase Ty1/copia-type" evidence="1">
    <location>
        <begin position="140"/>
        <end position="204"/>
    </location>
</feature>
<dbReference type="Pfam" id="PF07727">
    <property type="entry name" value="RVT_2"/>
    <property type="match status" value="1"/>
</dbReference>
<protein>
    <submittedName>
        <fullName evidence="2">Retrovirus-related Pol polyprotein from transposon TNT 1-94</fullName>
    </submittedName>
</protein>
<dbReference type="InterPro" id="IPR013103">
    <property type="entry name" value="RVT_2"/>
</dbReference>
<gene>
    <name evidence="2" type="primary">POLX_3874</name>
    <name evidence="2" type="ORF">CK203_064551</name>
</gene>